<reference evidence="7" key="1">
    <citation type="submission" date="2025-08" db="UniProtKB">
        <authorList>
            <consortium name="Ensembl"/>
        </authorList>
    </citation>
    <scope>IDENTIFICATION</scope>
</reference>
<keyword evidence="3" id="KW-0547">Nucleotide-binding</keyword>
<protein>
    <recommendedName>
        <fullName evidence="6">Protein kinase domain-containing protein</fullName>
    </recommendedName>
</protein>
<feature type="domain" description="Protein kinase" evidence="6">
    <location>
        <begin position="1"/>
        <end position="311"/>
    </location>
</feature>
<proteinExistence type="predicted"/>
<dbReference type="AlphaFoldDB" id="A0A8C6M8J6"/>
<organism evidence="7 8">
    <name type="scientific">Nothobranchius furzeri</name>
    <name type="common">Turquoise killifish</name>
    <dbReference type="NCBI Taxonomy" id="105023"/>
    <lineage>
        <taxon>Eukaryota</taxon>
        <taxon>Metazoa</taxon>
        <taxon>Chordata</taxon>
        <taxon>Craniata</taxon>
        <taxon>Vertebrata</taxon>
        <taxon>Euteleostomi</taxon>
        <taxon>Actinopterygii</taxon>
        <taxon>Neopterygii</taxon>
        <taxon>Teleostei</taxon>
        <taxon>Neoteleostei</taxon>
        <taxon>Acanthomorphata</taxon>
        <taxon>Ovalentaria</taxon>
        <taxon>Atherinomorphae</taxon>
        <taxon>Cyprinodontiformes</taxon>
        <taxon>Nothobranchiidae</taxon>
        <taxon>Nothobranchius</taxon>
    </lineage>
</organism>
<evidence type="ECO:0000256" key="4">
    <source>
        <dbReference type="ARBA" id="ARBA00022777"/>
    </source>
</evidence>
<dbReference type="InterPro" id="IPR050494">
    <property type="entry name" value="Ser_Thr_dual-spec_kinase"/>
</dbReference>
<sequence length="374" mass="44403">REKKIRNKKLFPVSFAIDQRHLVEGTDKMCEEEIKNLKALQELDPDSSNIVKVIDLWKYRYKNFVCYEFLHSDLKHLMSTRNFQPLEISKIRDVAQQILVALKALGKIKMVHLNIRPSNIRLTHQYYVPRDHLKVKLLDFCHASILTDETQEHDTQHTFYKPFEIMVGLPLGRAIDMWGLGCTLAYLYLGHNLFPRSEYDAMSLMLQLQGKPRNSLLKQAKLKEKFFIEDEKEKTWRFKTFKEFYKKKLFYRRTHKHTYTSFDDFFKVPTLPEDLENSEDVREFLDLLKKMLDLDPNKRITPTKALKHRFITMKSAIPNKDNESPGKISVKDALQTPAKRFCKFVRKMFRKITCLGESNTVPQQKEVRIKNTFY</sequence>
<dbReference type="GO" id="GO:0042771">
    <property type="term" value="P:intrinsic apoptotic signaling pathway in response to DNA damage by p53 class mediator"/>
    <property type="evidence" value="ECO:0007669"/>
    <property type="project" value="TreeGrafter"/>
</dbReference>
<dbReference type="GeneTree" id="ENSGT00940000157742"/>
<dbReference type="GO" id="GO:0005524">
    <property type="term" value="F:ATP binding"/>
    <property type="evidence" value="ECO:0007669"/>
    <property type="project" value="UniProtKB-KW"/>
</dbReference>
<keyword evidence="1" id="KW-0723">Serine/threonine-protein kinase</keyword>
<dbReference type="GO" id="GO:0004674">
    <property type="term" value="F:protein serine/threonine kinase activity"/>
    <property type="evidence" value="ECO:0007669"/>
    <property type="project" value="UniProtKB-KW"/>
</dbReference>
<keyword evidence="5" id="KW-0067">ATP-binding</keyword>
<name>A0A8C6M8J6_NOTFU</name>
<dbReference type="PANTHER" id="PTHR24058">
    <property type="entry name" value="DUAL SPECIFICITY PROTEIN KINASE"/>
    <property type="match status" value="1"/>
</dbReference>
<dbReference type="Ensembl" id="ENSNFUT00015034389.1">
    <property type="protein sequence ID" value="ENSNFUP00015032899.1"/>
    <property type="gene ID" value="ENSNFUG00015016125.1"/>
</dbReference>
<dbReference type="Pfam" id="PF00069">
    <property type="entry name" value="Pkinase"/>
    <property type="match status" value="1"/>
</dbReference>
<dbReference type="GO" id="GO:0004713">
    <property type="term" value="F:protein tyrosine kinase activity"/>
    <property type="evidence" value="ECO:0007669"/>
    <property type="project" value="TreeGrafter"/>
</dbReference>
<dbReference type="GO" id="GO:0003714">
    <property type="term" value="F:transcription corepressor activity"/>
    <property type="evidence" value="ECO:0007669"/>
    <property type="project" value="TreeGrafter"/>
</dbReference>
<keyword evidence="8" id="KW-1185">Reference proteome</keyword>
<dbReference type="GO" id="GO:0046332">
    <property type="term" value="F:SMAD binding"/>
    <property type="evidence" value="ECO:0007669"/>
    <property type="project" value="TreeGrafter"/>
</dbReference>
<evidence type="ECO:0000313" key="7">
    <source>
        <dbReference type="Ensembl" id="ENSNFUP00015032899.1"/>
    </source>
</evidence>
<evidence type="ECO:0000256" key="1">
    <source>
        <dbReference type="ARBA" id="ARBA00022527"/>
    </source>
</evidence>
<evidence type="ECO:0000256" key="2">
    <source>
        <dbReference type="ARBA" id="ARBA00022679"/>
    </source>
</evidence>
<dbReference type="InterPro" id="IPR011009">
    <property type="entry name" value="Kinase-like_dom_sf"/>
</dbReference>
<dbReference type="GO" id="GO:0007224">
    <property type="term" value="P:smoothened signaling pathway"/>
    <property type="evidence" value="ECO:0007669"/>
    <property type="project" value="TreeGrafter"/>
</dbReference>
<dbReference type="GO" id="GO:0045944">
    <property type="term" value="P:positive regulation of transcription by RNA polymerase II"/>
    <property type="evidence" value="ECO:0007669"/>
    <property type="project" value="TreeGrafter"/>
</dbReference>
<evidence type="ECO:0000313" key="8">
    <source>
        <dbReference type="Proteomes" id="UP000694548"/>
    </source>
</evidence>
<keyword evidence="2" id="KW-0808">Transferase</keyword>
<dbReference type="SMART" id="SM00220">
    <property type="entry name" value="S_TKc"/>
    <property type="match status" value="1"/>
</dbReference>
<dbReference type="GO" id="GO:0016605">
    <property type="term" value="C:PML body"/>
    <property type="evidence" value="ECO:0007669"/>
    <property type="project" value="TreeGrafter"/>
</dbReference>
<dbReference type="PROSITE" id="PS50011">
    <property type="entry name" value="PROTEIN_KINASE_DOM"/>
    <property type="match status" value="1"/>
</dbReference>
<evidence type="ECO:0000256" key="3">
    <source>
        <dbReference type="ARBA" id="ARBA00022741"/>
    </source>
</evidence>
<evidence type="ECO:0000259" key="6">
    <source>
        <dbReference type="PROSITE" id="PS50011"/>
    </source>
</evidence>
<dbReference type="GO" id="GO:0003713">
    <property type="term" value="F:transcription coactivator activity"/>
    <property type="evidence" value="ECO:0007669"/>
    <property type="project" value="TreeGrafter"/>
</dbReference>
<dbReference type="GO" id="GO:0005737">
    <property type="term" value="C:cytoplasm"/>
    <property type="evidence" value="ECO:0007669"/>
    <property type="project" value="TreeGrafter"/>
</dbReference>
<accession>A0A8C6M8J6</accession>
<dbReference type="SUPFAM" id="SSF56112">
    <property type="entry name" value="Protein kinase-like (PK-like)"/>
    <property type="match status" value="1"/>
</dbReference>
<dbReference type="InterPro" id="IPR000719">
    <property type="entry name" value="Prot_kinase_dom"/>
</dbReference>
<dbReference type="Proteomes" id="UP000694548">
    <property type="component" value="Unassembled WGS sequence"/>
</dbReference>
<evidence type="ECO:0000256" key="5">
    <source>
        <dbReference type="ARBA" id="ARBA00022840"/>
    </source>
</evidence>
<keyword evidence="4" id="KW-0418">Kinase</keyword>
<reference evidence="7" key="2">
    <citation type="submission" date="2025-09" db="UniProtKB">
        <authorList>
            <consortium name="Ensembl"/>
        </authorList>
    </citation>
    <scope>IDENTIFICATION</scope>
</reference>
<dbReference type="Gene3D" id="1.10.510.10">
    <property type="entry name" value="Transferase(Phosphotransferase) domain 1"/>
    <property type="match status" value="1"/>
</dbReference>
<dbReference type="PANTHER" id="PTHR24058:SF53">
    <property type="entry name" value="HOMEODOMAIN-INTERACTING PROTEIN KINASE 2"/>
    <property type="match status" value="1"/>
</dbReference>